<protein>
    <submittedName>
        <fullName evidence="2">Uncharacterized protein</fullName>
    </submittedName>
</protein>
<dbReference type="Proteomes" id="UP000594923">
    <property type="component" value="Chromosome"/>
</dbReference>
<accession>A0A7M1KNN4</accession>
<reference evidence="2 3" key="1">
    <citation type="submission" date="2020-10" db="EMBL/GenBank/DDBJ databases">
        <title>High quality whole genome sequence of Pseudomonas poae PMA22.</title>
        <authorList>
            <person name="Hernandez J.G."/>
            <person name="Rodriguez P."/>
            <person name="Cuevas C."/>
            <person name="de la Calle F."/>
            <person name="Galan B."/>
            <person name="Garcia J.L."/>
        </authorList>
    </citation>
    <scope>NUCLEOTIDE SEQUENCE [LARGE SCALE GENOMIC DNA]</scope>
    <source>
        <strain evidence="2 3">PMA22</strain>
    </source>
</reference>
<evidence type="ECO:0000313" key="2">
    <source>
        <dbReference type="EMBL" id="QOQ77744.1"/>
    </source>
</evidence>
<dbReference type="EMBL" id="CP063073">
    <property type="protein sequence ID" value="QOQ77744.1"/>
    <property type="molecule type" value="Genomic_DNA"/>
</dbReference>
<name>A0A7M1KNN4_9PSED</name>
<keyword evidence="1" id="KW-1133">Transmembrane helix</keyword>
<feature type="transmembrane region" description="Helical" evidence="1">
    <location>
        <begin position="26"/>
        <end position="52"/>
    </location>
</feature>
<sequence>MVKIYSILGQGSASVKKLETLEIMKLASVWVVWSFLAVGIIGWSLFVVLQAFDAAKDAAAWVQAVGSIIAVGVAAYLPIWHSRVKSKNRQDDLAKILRVISDDVLDLMWALTDVFHNPEEELVKMMRYHNSHQGRSWSAVSDQLAQIPVAELSPAIARDLSYLRDCASFGVYAASLLPDWLEKKQAQLEVVNTLRDKRNLVREIRTRLPVPEGVVSHEFPPSEMAGRISEMRRPVYAPLLIGEGQIYRRYVWRHELSGVPDFAIVHGVYPLGENFGPCIIDNTVSWNSHYEADEYVRLMCVQLHTEHVKAMELQMMQGRFSASIAVETSNDLIVFGELV</sequence>
<organism evidence="2 3">
    <name type="scientific">Pseudomonas poae</name>
    <dbReference type="NCBI Taxonomy" id="200451"/>
    <lineage>
        <taxon>Bacteria</taxon>
        <taxon>Pseudomonadati</taxon>
        <taxon>Pseudomonadota</taxon>
        <taxon>Gammaproteobacteria</taxon>
        <taxon>Pseudomonadales</taxon>
        <taxon>Pseudomonadaceae</taxon>
        <taxon>Pseudomonas</taxon>
    </lineage>
</organism>
<keyword evidence="1" id="KW-0812">Transmembrane</keyword>
<feature type="transmembrane region" description="Helical" evidence="1">
    <location>
        <begin position="58"/>
        <end position="79"/>
    </location>
</feature>
<proteinExistence type="predicted"/>
<gene>
    <name evidence="2" type="ORF">IMF22_12275</name>
</gene>
<evidence type="ECO:0000313" key="3">
    <source>
        <dbReference type="Proteomes" id="UP000594923"/>
    </source>
</evidence>
<evidence type="ECO:0000256" key="1">
    <source>
        <dbReference type="SAM" id="Phobius"/>
    </source>
</evidence>
<dbReference type="RefSeq" id="WP_197628974.1">
    <property type="nucleotide sequence ID" value="NZ_CP063073.1"/>
</dbReference>
<dbReference type="AlphaFoldDB" id="A0A7M1KNN4"/>
<keyword evidence="1" id="KW-0472">Membrane</keyword>